<reference evidence="1 2" key="1">
    <citation type="submission" date="2017-10" db="EMBL/GenBank/DDBJ databases">
        <title>Novel microbial diversity and functional potential in the marine mammal oral microbiome.</title>
        <authorList>
            <person name="Dudek N.K."/>
            <person name="Sun C.L."/>
            <person name="Burstein D."/>
            <person name="Kantor R.S."/>
            <person name="Aliaga Goltsman D.S."/>
            <person name="Bik E.M."/>
            <person name="Thomas B.C."/>
            <person name="Banfield J.F."/>
            <person name="Relman D.A."/>
        </authorList>
    </citation>
    <scope>NUCLEOTIDE SEQUENCE [LARGE SCALE GENOMIC DNA]</scope>
    <source>
        <strain evidence="1">DOLJORAL78_47_202</strain>
    </source>
</reference>
<dbReference type="Proteomes" id="UP000231203">
    <property type="component" value="Unassembled WGS sequence"/>
</dbReference>
<accession>A0A2G6MR40</accession>
<sequence>MSSLVCLDGDLKSGAAVTDLMLTMGFKKDKTMLVRNPVRPVAALAIPDKIAEHTTSTFKGE</sequence>
<evidence type="ECO:0000313" key="2">
    <source>
        <dbReference type="Proteomes" id="UP000231203"/>
    </source>
</evidence>
<dbReference type="AlphaFoldDB" id="A0A2G6MR40"/>
<gene>
    <name evidence="1" type="ORF">CSA25_05215</name>
</gene>
<protein>
    <submittedName>
        <fullName evidence="1">Uncharacterized protein</fullName>
    </submittedName>
</protein>
<comment type="caution">
    <text evidence="1">The sequence shown here is derived from an EMBL/GenBank/DDBJ whole genome shotgun (WGS) entry which is preliminary data.</text>
</comment>
<dbReference type="EMBL" id="PDTI01000045">
    <property type="protein sequence ID" value="PIE62412.1"/>
    <property type="molecule type" value="Genomic_DNA"/>
</dbReference>
<proteinExistence type="predicted"/>
<name>A0A2G6MR40_9BACT</name>
<evidence type="ECO:0000313" key="1">
    <source>
        <dbReference type="EMBL" id="PIE62412.1"/>
    </source>
</evidence>
<organism evidence="1 2">
    <name type="scientific">Desulfobacter postgatei</name>
    <dbReference type="NCBI Taxonomy" id="2293"/>
    <lineage>
        <taxon>Bacteria</taxon>
        <taxon>Pseudomonadati</taxon>
        <taxon>Thermodesulfobacteriota</taxon>
        <taxon>Desulfobacteria</taxon>
        <taxon>Desulfobacterales</taxon>
        <taxon>Desulfobacteraceae</taxon>
        <taxon>Desulfobacter</taxon>
    </lineage>
</organism>